<sequence length="170" mass="20352">MAEPEELNLYWDFVNPGYDNDKSVMIRKNGKQFFKIQHYETLTQYQGVFERWNDIAQQWDEAGSTEWQGWRLKVIFGYHDQINQYKFSNKKSPTSKSRSFVWKDVVYKWKRTGEDGSMNCRVKVLGVRIVVSTWNETTKQMVITPRGVPVTDRLIISLLYNRWLVAQRQW</sequence>
<proteinExistence type="predicted"/>
<evidence type="ECO:0000313" key="1">
    <source>
        <dbReference type="EMBL" id="KZT38970.1"/>
    </source>
</evidence>
<gene>
    <name evidence="1" type="ORF">SISSUDRAFT_1061576</name>
</gene>
<keyword evidence="2" id="KW-1185">Reference proteome</keyword>
<reference evidence="1 2" key="1">
    <citation type="journal article" date="2016" name="Mol. Biol. Evol.">
        <title>Comparative Genomics of Early-Diverging Mushroom-Forming Fungi Provides Insights into the Origins of Lignocellulose Decay Capabilities.</title>
        <authorList>
            <person name="Nagy L.G."/>
            <person name="Riley R."/>
            <person name="Tritt A."/>
            <person name="Adam C."/>
            <person name="Daum C."/>
            <person name="Floudas D."/>
            <person name="Sun H."/>
            <person name="Yadav J.S."/>
            <person name="Pangilinan J."/>
            <person name="Larsson K.H."/>
            <person name="Matsuura K."/>
            <person name="Barry K."/>
            <person name="Labutti K."/>
            <person name="Kuo R."/>
            <person name="Ohm R.A."/>
            <person name="Bhattacharya S.S."/>
            <person name="Shirouzu T."/>
            <person name="Yoshinaga Y."/>
            <person name="Martin F.M."/>
            <person name="Grigoriev I.V."/>
            <person name="Hibbett D.S."/>
        </authorList>
    </citation>
    <scope>NUCLEOTIDE SEQUENCE [LARGE SCALE GENOMIC DNA]</scope>
    <source>
        <strain evidence="1 2">HHB10207 ss-3</strain>
    </source>
</reference>
<dbReference type="Proteomes" id="UP000076798">
    <property type="component" value="Unassembled WGS sequence"/>
</dbReference>
<dbReference type="AlphaFoldDB" id="A0A166DWK6"/>
<dbReference type="EMBL" id="KV428054">
    <property type="protein sequence ID" value="KZT38970.1"/>
    <property type="molecule type" value="Genomic_DNA"/>
</dbReference>
<accession>A0A166DWK6</accession>
<name>A0A166DWK6_9AGAM</name>
<dbReference type="OrthoDB" id="3132420at2759"/>
<protein>
    <submittedName>
        <fullName evidence="1">Uncharacterized protein</fullName>
    </submittedName>
</protein>
<evidence type="ECO:0000313" key="2">
    <source>
        <dbReference type="Proteomes" id="UP000076798"/>
    </source>
</evidence>
<organism evidence="1 2">
    <name type="scientific">Sistotremastrum suecicum HHB10207 ss-3</name>
    <dbReference type="NCBI Taxonomy" id="1314776"/>
    <lineage>
        <taxon>Eukaryota</taxon>
        <taxon>Fungi</taxon>
        <taxon>Dikarya</taxon>
        <taxon>Basidiomycota</taxon>
        <taxon>Agaricomycotina</taxon>
        <taxon>Agaricomycetes</taxon>
        <taxon>Sistotremastrales</taxon>
        <taxon>Sistotremastraceae</taxon>
        <taxon>Sistotremastrum</taxon>
    </lineage>
</organism>